<keyword evidence="11" id="KW-1185">Reference proteome</keyword>
<evidence type="ECO:0000313" key="11">
    <source>
        <dbReference type="Proteomes" id="UP000887116"/>
    </source>
</evidence>
<dbReference type="OrthoDB" id="413361at2759"/>
<organism evidence="10 11">
    <name type="scientific">Trichonephila clavata</name>
    <name type="common">Joro spider</name>
    <name type="synonym">Nephila clavata</name>
    <dbReference type="NCBI Taxonomy" id="2740835"/>
    <lineage>
        <taxon>Eukaryota</taxon>
        <taxon>Metazoa</taxon>
        <taxon>Ecdysozoa</taxon>
        <taxon>Arthropoda</taxon>
        <taxon>Chelicerata</taxon>
        <taxon>Arachnida</taxon>
        <taxon>Araneae</taxon>
        <taxon>Araneomorphae</taxon>
        <taxon>Entelegynae</taxon>
        <taxon>Araneoidea</taxon>
        <taxon>Nephilidae</taxon>
        <taxon>Trichonephila</taxon>
    </lineage>
</organism>
<dbReference type="GO" id="GO:0016787">
    <property type="term" value="F:hydrolase activity"/>
    <property type="evidence" value="ECO:0007669"/>
    <property type="project" value="UniProtKB-KW"/>
</dbReference>
<accession>A0A8X6HDG1</accession>
<evidence type="ECO:0000256" key="8">
    <source>
        <dbReference type="ARBA" id="ARBA00022932"/>
    </source>
</evidence>
<dbReference type="Proteomes" id="UP000887116">
    <property type="component" value="Unassembled WGS sequence"/>
</dbReference>
<evidence type="ECO:0000313" key="10">
    <source>
        <dbReference type="EMBL" id="GFR19970.1"/>
    </source>
</evidence>
<keyword evidence="8" id="KW-0239">DNA-directed DNA polymerase</keyword>
<dbReference type="GO" id="GO:0015074">
    <property type="term" value="P:DNA integration"/>
    <property type="evidence" value="ECO:0007669"/>
    <property type="project" value="UniProtKB-KW"/>
</dbReference>
<name>A0A8X6HDG1_TRICU</name>
<evidence type="ECO:0000256" key="7">
    <source>
        <dbReference type="ARBA" id="ARBA00022918"/>
    </source>
</evidence>
<dbReference type="GO" id="GO:0003887">
    <property type="term" value="F:DNA-directed DNA polymerase activity"/>
    <property type="evidence" value="ECO:0007669"/>
    <property type="project" value="UniProtKB-KW"/>
</dbReference>
<reference evidence="10" key="1">
    <citation type="submission" date="2020-07" db="EMBL/GenBank/DDBJ databases">
        <title>Multicomponent nature underlies the extraordinary mechanical properties of spider dragline silk.</title>
        <authorList>
            <person name="Kono N."/>
            <person name="Nakamura H."/>
            <person name="Mori M."/>
            <person name="Yoshida Y."/>
            <person name="Ohtoshi R."/>
            <person name="Malay A.D."/>
            <person name="Moran D.A.P."/>
            <person name="Tomita M."/>
            <person name="Numata K."/>
            <person name="Arakawa K."/>
        </authorList>
    </citation>
    <scope>NUCLEOTIDE SEQUENCE</scope>
</reference>
<evidence type="ECO:0000256" key="4">
    <source>
        <dbReference type="ARBA" id="ARBA00022801"/>
    </source>
</evidence>
<sequence length="111" mass="12579">MKDCVIKTRLMLLRKYQIKGNAKDSQICDGCCYGKQSHRPFGTRIQRATTPGELINIDVCGPMQQKSLGGAKYFVSKMISPNTVGYFSRSPRMKFPSALKRFLMKRKILGI</sequence>
<keyword evidence="1" id="KW-0540">Nuclease</keyword>
<dbReference type="PANTHER" id="PTHR42648">
    <property type="entry name" value="TRANSPOSASE, PUTATIVE-RELATED"/>
    <property type="match status" value="1"/>
</dbReference>
<dbReference type="EMBL" id="BMAO01007981">
    <property type="protein sequence ID" value="GFR19970.1"/>
    <property type="molecule type" value="Genomic_DNA"/>
</dbReference>
<keyword evidence="8" id="KW-0808">Transferase</keyword>
<evidence type="ECO:0000256" key="2">
    <source>
        <dbReference type="ARBA" id="ARBA00022723"/>
    </source>
</evidence>
<keyword evidence="9" id="KW-0233">DNA recombination</keyword>
<dbReference type="GO" id="GO:0004519">
    <property type="term" value="F:endonuclease activity"/>
    <property type="evidence" value="ECO:0007669"/>
    <property type="project" value="UniProtKB-KW"/>
</dbReference>
<dbReference type="GO" id="GO:0006310">
    <property type="term" value="P:DNA recombination"/>
    <property type="evidence" value="ECO:0007669"/>
    <property type="project" value="UniProtKB-KW"/>
</dbReference>
<evidence type="ECO:0000256" key="6">
    <source>
        <dbReference type="ARBA" id="ARBA00022908"/>
    </source>
</evidence>
<keyword evidence="7" id="KW-0695">RNA-directed DNA polymerase</keyword>
<evidence type="ECO:0000256" key="9">
    <source>
        <dbReference type="ARBA" id="ARBA00023172"/>
    </source>
</evidence>
<protein>
    <submittedName>
        <fullName evidence="10">Uncharacterized protein</fullName>
    </submittedName>
</protein>
<proteinExistence type="predicted"/>
<dbReference type="GO" id="GO:0046872">
    <property type="term" value="F:metal ion binding"/>
    <property type="evidence" value="ECO:0007669"/>
    <property type="project" value="UniProtKB-KW"/>
</dbReference>
<evidence type="ECO:0000256" key="3">
    <source>
        <dbReference type="ARBA" id="ARBA00022759"/>
    </source>
</evidence>
<dbReference type="GO" id="GO:0003964">
    <property type="term" value="F:RNA-directed DNA polymerase activity"/>
    <property type="evidence" value="ECO:0007669"/>
    <property type="project" value="UniProtKB-KW"/>
</dbReference>
<keyword evidence="6" id="KW-0229">DNA integration</keyword>
<keyword evidence="3" id="KW-0255">Endonuclease</keyword>
<keyword evidence="8" id="KW-0548">Nucleotidyltransferase</keyword>
<evidence type="ECO:0000256" key="1">
    <source>
        <dbReference type="ARBA" id="ARBA00022722"/>
    </source>
</evidence>
<dbReference type="InterPro" id="IPR039537">
    <property type="entry name" value="Retrotran_Ty1/copia-like"/>
</dbReference>
<dbReference type="AlphaFoldDB" id="A0A8X6HDG1"/>
<keyword evidence="2" id="KW-0479">Metal-binding</keyword>
<gene>
    <name evidence="10" type="ORF">TNCT_78481</name>
</gene>
<comment type="caution">
    <text evidence="10">The sequence shown here is derived from an EMBL/GenBank/DDBJ whole genome shotgun (WGS) entry which is preliminary data.</text>
</comment>
<keyword evidence="4" id="KW-0378">Hydrolase</keyword>
<dbReference type="PANTHER" id="PTHR42648:SF11">
    <property type="entry name" value="TRANSPOSON TY4-P GAG-POL POLYPROTEIN"/>
    <property type="match status" value="1"/>
</dbReference>
<evidence type="ECO:0000256" key="5">
    <source>
        <dbReference type="ARBA" id="ARBA00022842"/>
    </source>
</evidence>
<keyword evidence="5" id="KW-0460">Magnesium</keyword>